<dbReference type="EMBL" id="AP018515">
    <property type="protein sequence ID" value="BBC79531.1"/>
    <property type="molecule type" value="Genomic_DNA"/>
</dbReference>
<dbReference type="RefSeq" id="WP_048840556.1">
    <property type="nucleotide sequence ID" value="NZ_BAMX01000010.1"/>
</dbReference>
<reference evidence="1 2" key="1">
    <citation type="submission" date="2018-02" db="EMBL/GenBank/DDBJ databases">
        <title>Acetobacter orientalis genome.</title>
        <authorList>
            <person name="Nakashima N."/>
            <person name="Tamura T."/>
        </authorList>
    </citation>
    <scope>NUCLEOTIDE SEQUENCE [LARGE SCALE GENOMIC DNA]</scope>
    <source>
        <strain evidence="1 2">FAN1</strain>
    </source>
</reference>
<protein>
    <submittedName>
        <fullName evidence="1">Transcriptional regulator phage repressor</fullName>
    </submittedName>
</protein>
<sequence length="230" mass="25006">MVTIQPETVWHMLDTLAFERGLTPSALAKAAGLDATTFNPSRRVGGHGGYRWPAMPSLLAALSVLHVPWSVFAQQVEGAEAQGLRGSALGAPAPTQHRHAVRQAPALPLSRLSETRLYDEQGYPVGLKWEHAMLPSSLPAEAYSVRVDSPTLEPTLREGSSLVLLPDHPLRRSDRVLLVRQGQAPVVGIWQAGLPPVITPFYDPSAELQSIVVPENTSGLWVHRIVMMTL</sequence>
<dbReference type="KEGG" id="aot:AcetOri_orf01766"/>
<proteinExistence type="predicted"/>
<gene>
    <name evidence="1" type="ORF">AcetOrient_orf01766</name>
</gene>
<accession>A0A2Z5ZG11</accession>
<dbReference type="GeneID" id="76203651"/>
<dbReference type="AlphaFoldDB" id="A0A2Z5ZG11"/>
<name>A0A2Z5ZG11_9PROT</name>
<organism evidence="1 2">
    <name type="scientific">Acetobacter orientalis</name>
    <dbReference type="NCBI Taxonomy" id="146474"/>
    <lineage>
        <taxon>Bacteria</taxon>
        <taxon>Pseudomonadati</taxon>
        <taxon>Pseudomonadota</taxon>
        <taxon>Alphaproteobacteria</taxon>
        <taxon>Acetobacterales</taxon>
        <taxon>Acetobacteraceae</taxon>
        <taxon>Acetobacter</taxon>
    </lineage>
</organism>
<dbReference type="Proteomes" id="UP000270034">
    <property type="component" value="Chromosome"/>
</dbReference>
<evidence type="ECO:0000313" key="2">
    <source>
        <dbReference type="Proteomes" id="UP000270034"/>
    </source>
</evidence>
<evidence type="ECO:0000313" key="1">
    <source>
        <dbReference type="EMBL" id="BBC79531.1"/>
    </source>
</evidence>